<evidence type="ECO:0000313" key="3">
    <source>
        <dbReference type="Proteomes" id="UP001212170"/>
    </source>
</evidence>
<proteinExistence type="predicted"/>
<reference evidence="2 3" key="1">
    <citation type="journal article" date="2023" name="Chemosphere">
        <title>Whole genome analysis of Flavobacterium aziz-sancarii sp. nov., isolated from Ardley Island (Antarctica), revealed a rich resistome and bioremediation potential.</title>
        <authorList>
            <person name="Otur C."/>
            <person name="Okay S."/>
            <person name="Kurt-Kizildogan A."/>
        </authorList>
    </citation>
    <scope>NUCLEOTIDE SEQUENCE [LARGE SCALE GENOMIC DNA]</scope>
    <source>
        <strain evidence="2 3">AC</strain>
    </source>
</reference>
<evidence type="ECO:0000259" key="1">
    <source>
        <dbReference type="Pfam" id="PF13568"/>
    </source>
</evidence>
<evidence type="ECO:0000313" key="2">
    <source>
        <dbReference type="EMBL" id="MDA6069278.1"/>
    </source>
</evidence>
<keyword evidence="3" id="KW-1185">Reference proteome</keyword>
<dbReference type="EMBL" id="JAMZNK010000007">
    <property type="protein sequence ID" value="MDA6069278.1"/>
    <property type="molecule type" value="Genomic_DNA"/>
</dbReference>
<name>A0ABT4W9P4_9FLAO</name>
<dbReference type="InterPro" id="IPR025665">
    <property type="entry name" value="Beta-barrel_OMP_2"/>
</dbReference>
<feature type="domain" description="Outer membrane protein beta-barrel" evidence="1">
    <location>
        <begin position="20"/>
        <end position="187"/>
    </location>
</feature>
<gene>
    <name evidence="2" type="ORF">NJT12_06565</name>
</gene>
<protein>
    <submittedName>
        <fullName evidence="2">PorT family protein</fullName>
    </submittedName>
</protein>
<comment type="caution">
    <text evidence="2">The sequence shown here is derived from an EMBL/GenBank/DDBJ whole genome shotgun (WGS) entry which is preliminary data.</text>
</comment>
<dbReference type="Pfam" id="PF13568">
    <property type="entry name" value="OMP_b-brl_2"/>
    <property type="match status" value="1"/>
</dbReference>
<sequence length="213" mass="23342">MNKQIAITLLIVIGIFKSNAQVTFRPGIHAGLNLSKLTKSELDSKTDFYIGAFGALKLSGFYTLQPEITYSRQGAKGTASMGSTSNYNPQTNTYSTTYDSGTVNASLQYISAITINKFNFSENFYVLAGPFFDILVADDIKANPKAKDYNFNKGDDIDLGMIAGLGYSLKNGIAFEARVKKGFTNAFTNYYADSTNNNNLVFQFGAAYTFKVK</sequence>
<dbReference type="RefSeq" id="WP_271335088.1">
    <property type="nucleotide sequence ID" value="NZ_JAMZNK010000007.1"/>
</dbReference>
<accession>A0ABT4W9P4</accession>
<organism evidence="2 3">
    <name type="scientific">Flavobacterium azizsancarii</name>
    <dbReference type="NCBI Taxonomy" id="2961580"/>
    <lineage>
        <taxon>Bacteria</taxon>
        <taxon>Pseudomonadati</taxon>
        <taxon>Bacteroidota</taxon>
        <taxon>Flavobacteriia</taxon>
        <taxon>Flavobacteriales</taxon>
        <taxon>Flavobacteriaceae</taxon>
        <taxon>Flavobacterium</taxon>
    </lineage>
</organism>
<dbReference type="Proteomes" id="UP001212170">
    <property type="component" value="Unassembled WGS sequence"/>
</dbReference>